<evidence type="ECO:0000256" key="4">
    <source>
        <dbReference type="ARBA" id="ARBA00022989"/>
    </source>
</evidence>
<evidence type="ECO:0000256" key="6">
    <source>
        <dbReference type="SAM" id="Phobius"/>
    </source>
</evidence>
<protein>
    <submittedName>
        <fullName evidence="7">Membrane protein involved in the export of O-antigen and teichoic acid</fullName>
    </submittedName>
</protein>
<dbReference type="EMBL" id="FMXQ01000003">
    <property type="protein sequence ID" value="SDB25463.1"/>
    <property type="molecule type" value="Genomic_DNA"/>
</dbReference>
<feature type="transmembrane region" description="Helical" evidence="6">
    <location>
        <begin position="125"/>
        <end position="145"/>
    </location>
</feature>
<keyword evidence="2" id="KW-1003">Cell membrane</keyword>
<dbReference type="Proteomes" id="UP000199071">
    <property type="component" value="Unassembled WGS sequence"/>
</dbReference>
<dbReference type="InterPro" id="IPR002528">
    <property type="entry name" value="MATE_fam"/>
</dbReference>
<keyword evidence="4 6" id="KW-1133">Transmembrane helix</keyword>
<dbReference type="Pfam" id="PF01554">
    <property type="entry name" value="MatE"/>
    <property type="match status" value="1"/>
</dbReference>
<evidence type="ECO:0000256" key="3">
    <source>
        <dbReference type="ARBA" id="ARBA00022692"/>
    </source>
</evidence>
<feature type="transmembrane region" description="Helical" evidence="6">
    <location>
        <begin position="44"/>
        <end position="69"/>
    </location>
</feature>
<dbReference type="PANTHER" id="PTHR30250:SF11">
    <property type="entry name" value="O-ANTIGEN TRANSPORTER-RELATED"/>
    <property type="match status" value="1"/>
</dbReference>
<evidence type="ECO:0000313" key="7">
    <source>
        <dbReference type="EMBL" id="SDB25463.1"/>
    </source>
</evidence>
<accession>A0A1G6BXU5</accession>
<feature type="transmembrane region" description="Helical" evidence="6">
    <location>
        <begin position="217"/>
        <end position="236"/>
    </location>
</feature>
<reference evidence="7 8" key="1">
    <citation type="submission" date="2016-10" db="EMBL/GenBank/DDBJ databases">
        <authorList>
            <person name="de Groot N.N."/>
        </authorList>
    </citation>
    <scope>NUCLEOTIDE SEQUENCE [LARGE SCALE GENOMIC DNA]</scope>
    <source>
        <strain evidence="7 8">ATCC 35022</strain>
    </source>
</reference>
<feature type="transmembrane region" description="Helical" evidence="6">
    <location>
        <begin position="290"/>
        <end position="310"/>
    </location>
</feature>
<proteinExistence type="predicted"/>
<feature type="transmembrane region" description="Helical" evidence="6">
    <location>
        <begin position="362"/>
        <end position="383"/>
    </location>
</feature>
<dbReference type="PANTHER" id="PTHR30250">
    <property type="entry name" value="PST FAMILY PREDICTED COLANIC ACID TRANSPORTER"/>
    <property type="match status" value="1"/>
</dbReference>
<feature type="transmembrane region" description="Helical" evidence="6">
    <location>
        <begin position="151"/>
        <end position="170"/>
    </location>
</feature>
<feature type="transmembrane region" description="Helical" evidence="6">
    <location>
        <begin position="338"/>
        <end position="356"/>
    </location>
</feature>
<keyword evidence="8" id="KW-1185">Reference proteome</keyword>
<evidence type="ECO:0000313" key="8">
    <source>
        <dbReference type="Proteomes" id="UP000199071"/>
    </source>
</evidence>
<keyword evidence="3 6" id="KW-0812">Transmembrane</keyword>
<dbReference type="GO" id="GO:0042910">
    <property type="term" value="F:xenobiotic transmembrane transporter activity"/>
    <property type="evidence" value="ECO:0007669"/>
    <property type="project" value="InterPro"/>
</dbReference>
<keyword evidence="5 6" id="KW-0472">Membrane</keyword>
<comment type="subcellular location">
    <subcellularLocation>
        <location evidence="1">Cell membrane</location>
        <topology evidence="1">Multi-pass membrane protein</topology>
    </subcellularLocation>
</comment>
<dbReference type="AlphaFoldDB" id="A0A1G6BXU5"/>
<sequence>MRLSFAGAVERAFGARLGRRLMPVGSRLDSILYDSDDRSVSQRIAVIAFGVRVVSAAIAYVSQVLLARWMGDFEYGVFVVVWVGAVILGGLACLGFQTAIVRFVPEYVARGDTALLRGVLVGSRVYGFIAATLFAGLGILGLLGFGDALSSYYLIPLYLGAVTLPMLALSEIQDGMARAFSWADLSLWPTYIVRPIIILATMALALGLGWAPDAVTAMGSVIVATYVTSIGQLILLQRRLGRTVPSGPRQYQPMLWIGVALPIFVVEGFFNLLTNVDILVVGYFMAPDQVAIYFAAAKTLALVHFVYFAVRAGGAQRFSKYYTSGDTQRLASFVRDTLHWTFWPSLALILVIFIVGKQLLLLFGPSFGSGYPLFFILSVGLLARASIGPAESLLTMAGQQRICAAIYTATFLVNIVLNFALIPRFGLAGAAFATSVALLLETFALYFATRNRLGIRSFVLFTFPPFRRATGAVL</sequence>
<dbReference type="GO" id="GO:0005886">
    <property type="term" value="C:plasma membrane"/>
    <property type="evidence" value="ECO:0007669"/>
    <property type="project" value="UniProtKB-SubCell"/>
</dbReference>
<evidence type="ECO:0000256" key="5">
    <source>
        <dbReference type="ARBA" id="ARBA00023136"/>
    </source>
</evidence>
<evidence type="ECO:0000256" key="2">
    <source>
        <dbReference type="ARBA" id="ARBA00022475"/>
    </source>
</evidence>
<name>A0A1G6BXU5_9HYPH</name>
<feature type="transmembrane region" description="Helical" evidence="6">
    <location>
        <begin position="428"/>
        <end position="448"/>
    </location>
</feature>
<evidence type="ECO:0000256" key="1">
    <source>
        <dbReference type="ARBA" id="ARBA00004651"/>
    </source>
</evidence>
<dbReference type="RefSeq" id="WP_244521202.1">
    <property type="nucleotide sequence ID" value="NZ_FMXQ01000003.1"/>
</dbReference>
<feature type="transmembrane region" description="Helical" evidence="6">
    <location>
        <begin position="191"/>
        <end position="211"/>
    </location>
</feature>
<gene>
    <name evidence="7" type="ORF">SAMN02982931_01984</name>
</gene>
<feature type="transmembrane region" description="Helical" evidence="6">
    <location>
        <begin position="404"/>
        <end position="422"/>
    </location>
</feature>
<dbReference type="InterPro" id="IPR050833">
    <property type="entry name" value="Poly_Biosynth_Transport"/>
</dbReference>
<organism evidence="7 8">
    <name type="scientific">Bauldia litoralis</name>
    <dbReference type="NCBI Taxonomy" id="665467"/>
    <lineage>
        <taxon>Bacteria</taxon>
        <taxon>Pseudomonadati</taxon>
        <taxon>Pseudomonadota</taxon>
        <taxon>Alphaproteobacteria</taxon>
        <taxon>Hyphomicrobiales</taxon>
        <taxon>Kaistiaceae</taxon>
        <taxon>Bauldia</taxon>
    </lineage>
</organism>
<feature type="transmembrane region" description="Helical" evidence="6">
    <location>
        <begin position="256"/>
        <end position="284"/>
    </location>
</feature>
<dbReference type="GO" id="GO:0015297">
    <property type="term" value="F:antiporter activity"/>
    <property type="evidence" value="ECO:0007669"/>
    <property type="project" value="InterPro"/>
</dbReference>
<feature type="transmembrane region" description="Helical" evidence="6">
    <location>
        <begin position="75"/>
        <end position="104"/>
    </location>
</feature>
<dbReference type="STRING" id="665467.SAMN02982931_01984"/>